<name>A0A562J235_9GAMM</name>
<proteinExistence type="predicted"/>
<protein>
    <submittedName>
        <fullName evidence="1">Uncharacterized protein</fullName>
    </submittedName>
</protein>
<keyword evidence="2" id="KW-1185">Reference proteome</keyword>
<accession>A0A562J235</accession>
<dbReference type="EMBL" id="VLKG01000001">
    <property type="protein sequence ID" value="TWH77173.1"/>
    <property type="molecule type" value="Genomic_DNA"/>
</dbReference>
<organism evidence="1 2">
    <name type="scientific">Azomonas agilis</name>
    <dbReference type="NCBI Taxonomy" id="116849"/>
    <lineage>
        <taxon>Bacteria</taxon>
        <taxon>Pseudomonadati</taxon>
        <taxon>Pseudomonadota</taxon>
        <taxon>Gammaproteobacteria</taxon>
        <taxon>Pseudomonadales</taxon>
        <taxon>Pseudomonadaceae</taxon>
        <taxon>Azomonas</taxon>
    </lineage>
</organism>
<reference evidence="1 2" key="1">
    <citation type="submission" date="2019-07" db="EMBL/GenBank/DDBJ databases">
        <title>Genomic Encyclopedia of Type Strains, Phase I: the one thousand microbial genomes (KMG-I) project.</title>
        <authorList>
            <person name="Kyrpides N."/>
        </authorList>
    </citation>
    <scope>NUCLEOTIDE SEQUENCE [LARGE SCALE GENOMIC DNA]</scope>
    <source>
        <strain evidence="1 2">DSM 375</strain>
    </source>
</reference>
<dbReference type="Proteomes" id="UP000319627">
    <property type="component" value="Unassembled WGS sequence"/>
</dbReference>
<evidence type="ECO:0000313" key="2">
    <source>
        <dbReference type="Proteomes" id="UP000319627"/>
    </source>
</evidence>
<dbReference type="AlphaFoldDB" id="A0A562J235"/>
<gene>
    <name evidence="1" type="ORF">LX59_00076</name>
</gene>
<comment type="caution">
    <text evidence="1">The sequence shown here is derived from an EMBL/GenBank/DDBJ whole genome shotgun (WGS) entry which is preliminary data.</text>
</comment>
<sequence>MRYKNIRGHASLKMLNHRLTPLRLSNTQSSQLSAVIITGLRGY</sequence>
<evidence type="ECO:0000313" key="1">
    <source>
        <dbReference type="EMBL" id="TWH77173.1"/>
    </source>
</evidence>